<dbReference type="RefSeq" id="WP_179568753.1">
    <property type="nucleotide sequence ID" value="NZ_JACBZY010000001.1"/>
</dbReference>
<proteinExistence type="predicted"/>
<feature type="region of interest" description="Disordered" evidence="1">
    <location>
        <begin position="1"/>
        <end position="25"/>
    </location>
</feature>
<keyword evidence="2" id="KW-0812">Transmembrane</keyword>
<accession>A0A852YC74</accession>
<feature type="region of interest" description="Disordered" evidence="1">
    <location>
        <begin position="172"/>
        <end position="222"/>
    </location>
</feature>
<evidence type="ECO:0008006" key="5">
    <source>
        <dbReference type="Google" id="ProtNLM"/>
    </source>
</evidence>
<organism evidence="3 4">
    <name type="scientific">Schumannella luteola</name>
    <dbReference type="NCBI Taxonomy" id="472059"/>
    <lineage>
        <taxon>Bacteria</taxon>
        <taxon>Bacillati</taxon>
        <taxon>Actinomycetota</taxon>
        <taxon>Actinomycetes</taxon>
        <taxon>Micrococcales</taxon>
        <taxon>Microbacteriaceae</taxon>
        <taxon>Schumannella</taxon>
    </lineage>
</organism>
<feature type="transmembrane region" description="Helical" evidence="2">
    <location>
        <begin position="41"/>
        <end position="64"/>
    </location>
</feature>
<evidence type="ECO:0000256" key="1">
    <source>
        <dbReference type="SAM" id="MobiDB-lite"/>
    </source>
</evidence>
<evidence type="ECO:0000256" key="2">
    <source>
        <dbReference type="SAM" id="Phobius"/>
    </source>
</evidence>
<dbReference type="Proteomes" id="UP000553888">
    <property type="component" value="Unassembled WGS sequence"/>
</dbReference>
<feature type="compositionally biased region" description="Basic and acidic residues" evidence="1">
    <location>
        <begin position="10"/>
        <end position="25"/>
    </location>
</feature>
<keyword evidence="2" id="KW-0472">Membrane</keyword>
<keyword evidence="2" id="KW-1133">Transmembrane helix</keyword>
<reference evidence="3 4" key="1">
    <citation type="submission" date="2020-07" db="EMBL/GenBank/DDBJ databases">
        <title>Sequencing the genomes of 1000 actinobacteria strains.</title>
        <authorList>
            <person name="Klenk H.-P."/>
        </authorList>
    </citation>
    <scope>NUCLEOTIDE SEQUENCE [LARGE SCALE GENOMIC DNA]</scope>
    <source>
        <strain evidence="3 4">DSM 23141</strain>
    </source>
</reference>
<evidence type="ECO:0000313" key="4">
    <source>
        <dbReference type="Proteomes" id="UP000553888"/>
    </source>
</evidence>
<name>A0A852YC74_9MICO</name>
<comment type="caution">
    <text evidence="3">The sequence shown here is derived from an EMBL/GenBank/DDBJ whole genome shotgun (WGS) entry which is preliminary data.</text>
</comment>
<protein>
    <recommendedName>
        <fullName evidence="5">Cell division protein FtsL</fullName>
    </recommendedName>
</protein>
<evidence type="ECO:0000313" key="3">
    <source>
        <dbReference type="EMBL" id="NYH00134.1"/>
    </source>
</evidence>
<keyword evidence="4" id="KW-1185">Reference proteome</keyword>
<dbReference type="AlphaFoldDB" id="A0A852YC74"/>
<sequence>MSNLAAAVARPRERSREEQREQRPHLEIAASRAQKRARPRVVYALAVIAGIGVILIAQLLMSIVTADGAYEISSLQTKQKQLGQERKALNEKLEVLGSTQNLTQNAEALGMVASGNPVFLDVANGRVSGTATPDGGSITGGGNLIGNSLLTGSKAVDPAAIAAARAAADAAAAGQHTEDPTQGFDGGTTTGADPTSGASGAGTGSGDVASGAENVIPAPTTR</sequence>
<dbReference type="EMBL" id="JACBZY010000001">
    <property type="protein sequence ID" value="NYH00134.1"/>
    <property type="molecule type" value="Genomic_DNA"/>
</dbReference>
<gene>
    <name evidence="3" type="ORF">BJ979_002759</name>
</gene>